<dbReference type="InterPro" id="IPR001387">
    <property type="entry name" value="Cro/C1-type_HTH"/>
</dbReference>
<dbReference type="SUPFAM" id="SSF47413">
    <property type="entry name" value="lambda repressor-like DNA-binding domains"/>
    <property type="match status" value="1"/>
</dbReference>
<dbReference type="GO" id="GO:0009307">
    <property type="term" value="P:DNA restriction-modification system"/>
    <property type="evidence" value="ECO:0007669"/>
    <property type="project" value="InterPro"/>
</dbReference>
<evidence type="ECO:0000313" key="2">
    <source>
        <dbReference type="EMBL" id="SNB85337.1"/>
    </source>
</evidence>
<dbReference type="GO" id="GO:0003677">
    <property type="term" value="F:DNA binding"/>
    <property type="evidence" value="ECO:0007669"/>
    <property type="project" value="InterPro"/>
</dbReference>
<accession>A0A212SI32</accession>
<organism evidence="2 3">
    <name type="scientific">Rhodoblastus acidophilus</name>
    <name type="common">Rhodopseudomonas acidophila</name>
    <dbReference type="NCBI Taxonomy" id="1074"/>
    <lineage>
        <taxon>Bacteria</taxon>
        <taxon>Pseudomonadati</taxon>
        <taxon>Pseudomonadota</taxon>
        <taxon>Alphaproteobacteria</taxon>
        <taxon>Hyphomicrobiales</taxon>
        <taxon>Rhodoblastaceae</taxon>
        <taxon>Rhodoblastus</taxon>
    </lineage>
</organism>
<evidence type="ECO:0000259" key="1">
    <source>
        <dbReference type="PROSITE" id="PS50943"/>
    </source>
</evidence>
<protein>
    <submittedName>
        <fullName evidence="2">Helix-turn-helix</fullName>
    </submittedName>
</protein>
<feature type="domain" description="HTH cro/C1-type" evidence="1">
    <location>
        <begin position="14"/>
        <end position="58"/>
    </location>
</feature>
<dbReference type="CDD" id="cd00093">
    <property type="entry name" value="HTH_XRE"/>
    <property type="match status" value="1"/>
</dbReference>
<dbReference type="PROSITE" id="PS50943">
    <property type="entry name" value="HTH_CROC1"/>
    <property type="match status" value="1"/>
</dbReference>
<dbReference type="SMART" id="SM00530">
    <property type="entry name" value="HTH_XRE"/>
    <property type="match status" value="1"/>
</dbReference>
<dbReference type="RefSeq" id="WP_111390808.1">
    <property type="nucleotide sequence ID" value="NZ_FYDG01000051.1"/>
</dbReference>
<gene>
    <name evidence="2" type="ORF">SAMN06265338_1512</name>
</gene>
<evidence type="ECO:0000313" key="3">
    <source>
        <dbReference type="Proteomes" id="UP000198418"/>
    </source>
</evidence>
<proteinExistence type="predicted"/>
<dbReference type="InterPro" id="IPR008593">
    <property type="entry name" value="Dam_MeTrfase"/>
</dbReference>
<dbReference type="Pfam" id="PF13560">
    <property type="entry name" value="HTH_31"/>
    <property type="match status" value="1"/>
</dbReference>
<dbReference type="AlphaFoldDB" id="A0A212SI32"/>
<dbReference type="GO" id="GO:0009007">
    <property type="term" value="F:site-specific DNA-methyltransferase (adenine-specific) activity"/>
    <property type="evidence" value="ECO:0007669"/>
    <property type="project" value="InterPro"/>
</dbReference>
<dbReference type="Proteomes" id="UP000198418">
    <property type="component" value="Unassembled WGS sequence"/>
</dbReference>
<dbReference type="InterPro" id="IPR010982">
    <property type="entry name" value="Lambda_DNA-bd_dom_sf"/>
</dbReference>
<dbReference type="Gene3D" id="1.10.260.40">
    <property type="entry name" value="lambda repressor-like DNA-binding domains"/>
    <property type="match status" value="1"/>
</dbReference>
<dbReference type="OrthoDB" id="189843at2"/>
<dbReference type="EMBL" id="FYDG01000051">
    <property type="protein sequence ID" value="SNB85337.1"/>
    <property type="molecule type" value="Genomic_DNA"/>
</dbReference>
<sequence length="249" mass="27887">MGGIARGPTLGERIKRERTKQGLSVNELAARAGVSAVAVSHVELDRAHIATAEKVLRILAPTIRARILRHKQPTRIRDVRLTPEHFIKQAQYVLGEIDTDPAWHPASFVQPKIAGFTEEDDGLKQDWMGRVWLNPPFTLMAPFVRKAAEQVALGNAEVVLCLLPARVGDTPFQRLADQAHVILLPGRIKFADEHRKPLRYEAPFPMMLMVFGGEGALIDRARKTWPGVYIPARTSPQISDEKFPLNKEF</sequence>
<name>A0A212SI32_RHOAC</name>
<dbReference type="Pfam" id="PF05869">
    <property type="entry name" value="Dam"/>
    <property type="match status" value="1"/>
</dbReference>
<keyword evidence="3" id="KW-1185">Reference proteome</keyword>
<reference evidence="3" key="1">
    <citation type="submission" date="2017-06" db="EMBL/GenBank/DDBJ databases">
        <authorList>
            <person name="Varghese N."/>
            <person name="Submissions S."/>
        </authorList>
    </citation>
    <scope>NUCLEOTIDE SEQUENCE [LARGE SCALE GENOMIC DNA]</scope>
    <source>
        <strain evidence="3">DSM 137</strain>
    </source>
</reference>